<evidence type="ECO:0000313" key="2">
    <source>
        <dbReference type="EMBL" id="GID99980.1"/>
    </source>
</evidence>
<keyword evidence="3" id="KW-1185">Reference proteome</keyword>
<dbReference type="Gene3D" id="3.40.50.300">
    <property type="entry name" value="P-loop containing nucleotide triphosphate hydrolases"/>
    <property type="match status" value="2"/>
</dbReference>
<sequence length="400" mass="44078">MLRSFRVSNHRSLREEQTLLLMPQYEARGTVVPVTAVFGANASGKSNILDALSWMRSAVLDSFRVWEAGSGVPRVPYRLGGAEGEPSAFAVDLILDGVQWAYGFEVTSESVQQEWLHTYPHGRKRVIFEREGQKIELGSTVPERRSRAEVLRGLLRDNALLLSTAVQLNQAEADPVYRWFRRGLILPGIVQAAGSRLVRLPFIVAAAVAHHPDMVNMIKAAGLGITGVTVVEPEPGSGRMSPEVKFLHGPEGVALDLADESDGTLAWAELAALALDAINGGAVLVIDEIDASLHPRLTVRLFELFRHPEINTSGAQLLFTTHDAALLGTNLNEEVLERDEIWFVEKRDGASTLFALTDFHPRKGENRERRYLAGSYGAVPVVYEDTMVDQILERRLDDAA</sequence>
<dbReference type="EMBL" id="BOML01000012">
    <property type="protein sequence ID" value="GID99980.1"/>
    <property type="molecule type" value="Genomic_DNA"/>
</dbReference>
<dbReference type="Proteomes" id="UP000637628">
    <property type="component" value="Unassembled WGS sequence"/>
</dbReference>
<dbReference type="Pfam" id="PF13304">
    <property type="entry name" value="AAA_21"/>
    <property type="match status" value="1"/>
</dbReference>
<dbReference type="SUPFAM" id="SSF52540">
    <property type="entry name" value="P-loop containing nucleoside triphosphate hydrolases"/>
    <property type="match status" value="1"/>
</dbReference>
<dbReference type="InterPro" id="IPR003959">
    <property type="entry name" value="ATPase_AAA_core"/>
</dbReference>
<organism evidence="2 3">
    <name type="scientific">Paractinoplanes durhamensis</name>
    <dbReference type="NCBI Taxonomy" id="113563"/>
    <lineage>
        <taxon>Bacteria</taxon>
        <taxon>Bacillati</taxon>
        <taxon>Actinomycetota</taxon>
        <taxon>Actinomycetes</taxon>
        <taxon>Micromonosporales</taxon>
        <taxon>Micromonosporaceae</taxon>
        <taxon>Paractinoplanes</taxon>
    </lineage>
</organism>
<accession>A0ABQ3YQW1</accession>
<name>A0ABQ3YQW1_9ACTN</name>
<dbReference type="RefSeq" id="WP_203725621.1">
    <property type="nucleotide sequence ID" value="NZ_BAAATX010000015.1"/>
</dbReference>
<dbReference type="PANTHER" id="PTHR40396">
    <property type="entry name" value="ATPASE-LIKE PROTEIN"/>
    <property type="match status" value="1"/>
</dbReference>
<evidence type="ECO:0000313" key="3">
    <source>
        <dbReference type="Proteomes" id="UP000637628"/>
    </source>
</evidence>
<proteinExistence type="predicted"/>
<dbReference type="InterPro" id="IPR027417">
    <property type="entry name" value="P-loop_NTPase"/>
</dbReference>
<reference evidence="2 3" key="1">
    <citation type="submission" date="2021-01" db="EMBL/GenBank/DDBJ databases">
        <title>Whole genome shotgun sequence of Actinoplanes durhamensis NBRC 14914.</title>
        <authorList>
            <person name="Komaki H."/>
            <person name="Tamura T."/>
        </authorList>
    </citation>
    <scope>NUCLEOTIDE SEQUENCE [LARGE SCALE GENOMIC DNA]</scope>
    <source>
        <strain evidence="2 3">NBRC 14914</strain>
    </source>
</reference>
<comment type="caution">
    <text evidence="2">The sequence shown here is derived from an EMBL/GenBank/DDBJ whole genome shotgun (WGS) entry which is preliminary data.</text>
</comment>
<dbReference type="PANTHER" id="PTHR40396:SF1">
    <property type="entry name" value="ATPASE AAA-TYPE CORE DOMAIN-CONTAINING PROTEIN"/>
    <property type="match status" value="1"/>
</dbReference>
<evidence type="ECO:0000259" key="1">
    <source>
        <dbReference type="Pfam" id="PF13304"/>
    </source>
</evidence>
<gene>
    <name evidence="2" type="ORF">Adu01nite_13310</name>
</gene>
<feature type="domain" description="ATPase AAA-type core" evidence="1">
    <location>
        <begin position="34"/>
        <end position="327"/>
    </location>
</feature>
<protein>
    <recommendedName>
        <fullName evidence="1">ATPase AAA-type core domain-containing protein</fullName>
    </recommendedName>
</protein>